<evidence type="ECO:0000313" key="1">
    <source>
        <dbReference type="EMBL" id="KJB44520.1"/>
    </source>
</evidence>
<organism evidence="1 2">
    <name type="scientific">Gossypium raimondii</name>
    <name type="common">Peruvian cotton</name>
    <name type="synonym">Gossypium klotzschianum subsp. raimondii</name>
    <dbReference type="NCBI Taxonomy" id="29730"/>
    <lineage>
        <taxon>Eukaryota</taxon>
        <taxon>Viridiplantae</taxon>
        <taxon>Streptophyta</taxon>
        <taxon>Embryophyta</taxon>
        <taxon>Tracheophyta</taxon>
        <taxon>Spermatophyta</taxon>
        <taxon>Magnoliopsida</taxon>
        <taxon>eudicotyledons</taxon>
        <taxon>Gunneridae</taxon>
        <taxon>Pentapetalae</taxon>
        <taxon>rosids</taxon>
        <taxon>malvids</taxon>
        <taxon>Malvales</taxon>
        <taxon>Malvaceae</taxon>
        <taxon>Malvoideae</taxon>
        <taxon>Gossypium</taxon>
    </lineage>
</organism>
<dbReference type="Proteomes" id="UP000032304">
    <property type="component" value="Chromosome 7"/>
</dbReference>
<proteinExistence type="predicted"/>
<dbReference type="Gramene" id="KJB44520">
    <property type="protein sequence ID" value="KJB44520"/>
    <property type="gene ID" value="B456_007G257300"/>
</dbReference>
<keyword evidence="2" id="KW-1185">Reference proteome</keyword>
<protein>
    <submittedName>
        <fullName evidence="1">Uncharacterized protein</fullName>
    </submittedName>
</protein>
<dbReference type="EMBL" id="CM001746">
    <property type="protein sequence ID" value="KJB44520.1"/>
    <property type="molecule type" value="Genomic_DNA"/>
</dbReference>
<accession>A0A0D2TLK4</accession>
<name>A0A0D2TLK4_GOSRA</name>
<gene>
    <name evidence="1" type="ORF">B456_007G257300</name>
</gene>
<dbReference type="AlphaFoldDB" id="A0A0D2TLK4"/>
<evidence type="ECO:0000313" key="2">
    <source>
        <dbReference type="Proteomes" id="UP000032304"/>
    </source>
</evidence>
<sequence>MPSLLAKPCAASFAFRVKASPSTNILLKPNSSAKNTVCKHAHTSAMVEFNTCSFGYYWKNEFANRDCAKEVGIRVIMHTVDSFG</sequence>
<reference evidence="1 2" key="1">
    <citation type="journal article" date="2012" name="Nature">
        <title>Repeated polyploidization of Gossypium genomes and the evolution of spinnable cotton fibres.</title>
        <authorList>
            <person name="Paterson A.H."/>
            <person name="Wendel J.F."/>
            <person name="Gundlach H."/>
            <person name="Guo H."/>
            <person name="Jenkins J."/>
            <person name="Jin D."/>
            <person name="Llewellyn D."/>
            <person name="Showmaker K.C."/>
            <person name="Shu S."/>
            <person name="Udall J."/>
            <person name="Yoo M.J."/>
            <person name="Byers R."/>
            <person name="Chen W."/>
            <person name="Doron-Faigenboim A."/>
            <person name="Duke M.V."/>
            <person name="Gong L."/>
            <person name="Grimwood J."/>
            <person name="Grover C."/>
            <person name="Grupp K."/>
            <person name="Hu G."/>
            <person name="Lee T.H."/>
            <person name="Li J."/>
            <person name="Lin L."/>
            <person name="Liu T."/>
            <person name="Marler B.S."/>
            <person name="Page J.T."/>
            <person name="Roberts A.W."/>
            <person name="Romanel E."/>
            <person name="Sanders W.S."/>
            <person name="Szadkowski E."/>
            <person name="Tan X."/>
            <person name="Tang H."/>
            <person name="Xu C."/>
            <person name="Wang J."/>
            <person name="Wang Z."/>
            <person name="Zhang D."/>
            <person name="Zhang L."/>
            <person name="Ashrafi H."/>
            <person name="Bedon F."/>
            <person name="Bowers J.E."/>
            <person name="Brubaker C.L."/>
            <person name="Chee P.W."/>
            <person name="Das S."/>
            <person name="Gingle A.R."/>
            <person name="Haigler C.H."/>
            <person name="Harker D."/>
            <person name="Hoffmann L.V."/>
            <person name="Hovav R."/>
            <person name="Jones D.C."/>
            <person name="Lemke C."/>
            <person name="Mansoor S."/>
            <person name="ur Rahman M."/>
            <person name="Rainville L.N."/>
            <person name="Rambani A."/>
            <person name="Reddy U.K."/>
            <person name="Rong J.K."/>
            <person name="Saranga Y."/>
            <person name="Scheffler B.E."/>
            <person name="Scheffler J.A."/>
            <person name="Stelly D.M."/>
            <person name="Triplett B.A."/>
            <person name="Van Deynze A."/>
            <person name="Vaslin M.F."/>
            <person name="Waghmare V.N."/>
            <person name="Walford S.A."/>
            <person name="Wright R.J."/>
            <person name="Zaki E.A."/>
            <person name="Zhang T."/>
            <person name="Dennis E.S."/>
            <person name="Mayer K.F."/>
            <person name="Peterson D.G."/>
            <person name="Rokhsar D.S."/>
            <person name="Wang X."/>
            <person name="Schmutz J."/>
        </authorList>
    </citation>
    <scope>NUCLEOTIDE SEQUENCE [LARGE SCALE GENOMIC DNA]</scope>
</reference>